<name>X1BHS4_9ZZZZ</name>
<accession>X1BHS4</accession>
<evidence type="ECO:0000313" key="2">
    <source>
        <dbReference type="EMBL" id="GAG80762.1"/>
    </source>
</evidence>
<sequence>DIRTPVMNGKQLYQWASEEHPELLNGMIFITGDLVSGDTKSFLERVGRPFLPKPFTIDELKTIVRETFGQMEK</sequence>
<evidence type="ECO:0000259" key="1">
    <source>
        <dbReference type="PROSITE" id="PS50110"/>
    </source>
</evidence>
<dbReference type="EMBL" id="BART01011101">
    <property type="protein sequence ID" value="GAG80762.1"/>
    <property type="molecule type" value="Genomic_DNA"/>
</dbReference>
<comment type="caution">
    <text evidence="2">The sequence shown here is derived from an EMBL/GenBank/DDBJ whole genome shotgun (WGS) entry which is preliminary data.</text>
</comment>
<proteinExistence type="predicted"/>
<gene>
    <name evidence="2" type="ORF">S01H4_23819</name>
</gene>
<dbReference type="PROSITE" id="PS50110">
    <property type="entry name" value="RESPONSE_REGULATORY"/>
    <property type="match status" value="1"/>
</dbReference>
<dbReference type="AlphaFoldDB" id="X1BHS4"/>
<organism evidence="2">
    <name type="scientific">marine sediment metagenome</name>
    <dbReference type="NCBI Taxonomy" id="412755"/>
    <lineage>
        <taxon>unclassified sequences</taxon>
        <taxon>metagenomes</taxon>
        <taxon>ecological metagenomes</taxon>
    </lineage>
</organism>
<reference evidence="2" key="1">
    <citation type="journal article" date="2014" name="Front. Microbiol.">
        <title>High frequency of phylogenetically diverse reductive dehalogenase-homologous genes in deep subseafloor sedimentary metagenomes.</title>
        <authorList>
            <person name="Kawai M."/>
            <person name="Futagami T."/>
            <person name="Toyoda A."/>
            <person name="Takaki Y."/>
            <person name="Nishi S."/>
            <person name="Hori S."/>
            <person name="Arai W."/>
            <person name="Tsubouchi T."/>
            <person name="Morono Y."/>
            <person name="Uchiyama I."/>
            <person name="Ito T."/>
            <person name="Fujiyama A."/>
            <person name="Inagaki F."/>
            <person name="Takami H."/>
        </authorList>
    </citation>
    <scope>NUCLEOTIDE SEQUENCE</scope>
    <source>
        <strain evidence="2">Expedition CK06-06</strain>
    </source>
</reference>
<dbReference type="GO" id="GO:0000160">
    <property type="term" value="P:phosphorelay signal transduction system"/>
    <property type="evidence" value="ECO:0007669"/>
    <property type="project" value="InterPro"/>
</dbReference>
<feature type="non-terminal residue" evidence="2">
    <location>
        <position position="1"/>
    </location>
</feature>
<dbReference type="InterPro" id="IPR011006">
    <property type="entry name" value="CheY-like_superfamily"/>
</dbReference>
<protein>
    <recommendedName>
        <fullName evidence="1">Response regulatory domain-containing protein</fullName>
    </recommendedName>
</protein>
<dbReference type="Gene3D" id="3.40.50.2300">
    <property type="match status" value="1"/>
</dbReference>
<dbReference type="SUPFAM" id="SSF52172">
    <property type="entry name" value="CheY-like"/>
    <property type="match status" value="1"/>
</dbReference>
<dbReference type="InterPro" id="IPR001789">
    <property type="entry name" value="Sig_transdc_resp-reg_receiver"/>
</dbReference>
<feature type="domain" description="Response regulatory" evidence="1">
    <location>
        <begin position="1"/>
        <end position="68"/>
    </location>
</feature>